<dbReference type="Pfam" id="PF01965">
    <property type="entry name" value="DJ-1_PfpI"/>
    <property type="match status" value="1"/>
</dbReference>
<keyword evidence="3" id="KW-0804">Transcription</keyword>
<sequence length="318" mass="34255">MLQKVAALVVDGLAMFEFGVVCEVFGIDRTDDGVPPFDFRIAAPRAGEPIRTAVGLDLVAPHGLDALDGVDLVAVPATTIRDDYDPAVLDALRRAHARGATILSVCSGVFVLAAAGLLDGRTVTTHWRHADELARRFPAVCVDADVLFVDEGDIVTSAGTAAGIDACLHVVRKELGSAVANAIARRMVVPPQRDGGQRQFIPQPVPTCSDDSLRHVLEWVTERLADEHTVESLAARALMSPRTFARRFGAETGTTPMRWLAAQRVLHAQGLLEETDLDVEQVARECGFGTAALLRHHFRRAVGVAPGDYRATFRSRVA</sequence>
<keyword evidence="1" id="KW-0805">Transcription regulation</keyword>
<feature type="domain" description="HTH araC/xylS-type" evidence="4">
    <location>
        <begin position="214"/>
        <end position="312"/>
    </location>
</feature>
<dbReference type="CDD" id="cd03137">
    <property type="entry name" value="GATase1_AraC_1"/>
    <property type="match status" value="1"/>
</dbReference>
<protein>
    <submittedName>
        <fullName evidence="5">Helix-turn-helix domain-containing protein</fullName>
    </submittedName>
</protein>
<name>A0ABT7SD55_9CELL</name>
<dbReference type="SUPFAM" id="SSF46689">
    <property type="entry name" value="Homeodomain-like"/>
    <property type="match status" value="2"/>
</dbReference>
<dbReference type="InterPro" id="IPR029062">
    <property type="entry name" value="Class_I_gatase-like"/>
</dbReference>
<dbReference type="InterPro" id="IPR018062">
    <property type="entry name" value="HTH_AraC-typ_CS"/>
</dbReference>
<dbReference type="PROSITE" id="PS00041">
    <property type="entry name" value="HTH_ARAC_FAMILY_1"/>
    <property type="match status" value="1"/>
</dbReference>
<dbReference type="PROSITE" id="PS01124">
    <property type="entry name" value="HTH_ARAC_FAMILY_2"/>
    <property type="match status" value="1"/>
</dbReference>
<dbReference type="SMART" id="SM00342">
    <property type="entry name" value="HTH_ARAC"/>
    <property type="match status" value="1"/>
</dbReference>
<evidence type="ECO:0000259" key="4">
    <source>
        <dbReference type="PROSITE" id="PS01124"/>
    </source>
</evidence>
<evidence type="ECO:0000256" key="2">
    <source>
        <dbReference type="ARBA" id="ARBA00023125"/>
    </source>
</evidence>
<keyword evidence="6" id="KW-1185">Reference proteome</keyword>
<organism evidence="5 6">
    <name type="scientific">Cellulomonas alba</name>
    <dbReference type="NCBI Taxonomy" id="3053467"/>
    <lineage>
        <taxon>Bacteria</taxon>
        <taxon>Bacillati</taxon>
        <taxon>Actinomycetota</taxon>
        <taxon>Actinomycetes</taxon>
        <taxon>Micrococcales</taxon>
        <taxon>Cellulomonadaceae</taxon>
        <taxon>Cellulomonas</taxon>
    </lineage>
</organism>
<dbReference type="Gene3D" id="1.10.10.60">
    <property type="entry name" value="Homeodomain-like"/>
    <property type="match status" value="1"/>
</dbReference>
<dbReference type="SUPFAM" id="SSF52317">
    <property type="entry name" value="Class I glutamine amidotransferase-like"/>
    <property type="match status" value="1"/>
</dbReference>
<dbReference type="Gene3D" id="3.40.50.880">
    <property type="match status" value="1"/>
</dbReference>
<accession>A0ABT7SD55</accession>
<dbReference type="PANTHER" id="PTHR43130">
    <property type="entry name" value="ARAC-FAMILY TRANSCRIPTIONAL REGULATOR"/>
    <property type="match status" value="1"/>
</dbReference>
<dbReference type="EMBL" id="JAUCGQ010000001">
    <property type="protein sequence ID" value="MDM7854126.1"/>
    <property type="molecule type" value="Genomic_DNA"/>
</dbReference>
<dbReference type="InterPro" id="IPR002818">
    <property type="entry name" value="DJ-1/PfpI"/>
</dbReference>
<dbReference type="Proteomes" id="UP001529338">
    <property type="component" value="Unassembled WGS sequence"/>
</dbReference>
<comment type="caution">
    <text evidence="5">The sequence shown here is derived from an EMBL/GenBank/DDBJ whole genome shotgun (WGS) entry which is preliminary data.</text>
</comment>
<reference evidence="5 6" key="1">
    <citation type="submission" date="2023-06" db="EMBL/GenBank/DDBJ databases">
        <title>Cellulomonas sp. MW4 Whole genome sequence.</title>
        <authorList>
            <person name="Park S."/>
        </authorList>
    </citation>
    <scope>NUCLEOTIDE SEQUENCE [LARGE SCALE GENOMIC DNA]</scope>
    <source>
        <strain evidence="5 6">MW4</strain>
    </source>
</reference>
<dbReference type="InterPro" id="IPR018060">
    <property type="entry name" value="HTH_AraC"/>
</dbReference>
<evidence type="ECO:0000256" key="3">
    <source>
        <dbReference type="ARBA" id="ARBA00023163"/>
    </source>
</evidence>
<gene>
    <name evidence="5" type="ORF">QRT04_04205</name>
</gene>
<evidence type="ECO:0000313" key="5">
    <source>
        <dbReference type="EMBL" id="MDM7854126.1"/>
    </source>
</evidence>
<evidence type="ECO:0000256" key="1">
    <source>
        <dbReference type="ARBA" id="ARBA00023015"/>
    </source>
</evidence>
<evidence type="ECO:0000313" key="6">
    <source>
        <dbReference type="Proteomes" id="UP001529338"/>
    </source>
</evidence>
<dbReference type="Pfam" id="PF12833">
    <property type="entry name" value="HTH_18"/>
    <property type="match status" value="1"/>
</dbReference>
<proteinExistence type="predicted"/>
<dbReference type="RefSeq" id="WP_289453737.1">
    <property type="nucleotide sequence ID" value="NZ_JAUCGQ010000001.1"/>
</dbReference>
<keyword evidence="2" id="KW-0238">DNA-binding</keyword>
<dbReference type="PANTHER" id="PTHR43130:SF3">
    <property type="entry name" value="HTH-TYPE TRANSCRIPTIONAL REGULATOR RV1931C"/>
    <property type="match status" value="1"/>
</dbReference>
<dbReference type="InterPro" id="IPR009057">
    <property type="entry name" value="Homeodomain-like_sf"/>
</dbReference>
<dbReference type="InterPro" id="IPR052158">
    <property type="entry name" value="INH-QAR"/>
</dbReference>